<protein>
    <submittedName>
        <fullName evidence="1">TrwC protein</fullName>
    </submittedName>
</protein>
<reference evidence="1" key="2">
    <citation type="journal article" date="2014" name="ISME J.">
        <title>Microbial stratification in low pH oxic and suboxic macroscopic growths along an acid mine drainage.</title>
        <authorList>
            <person name="Mendez-Garcia C."/>
            <person name="Mesa V."/>
            <person name="Sprenger R.R."/>
            <person name="Richter M."/>
            <person name="Diez M.S."/>
            <person name="Solano J."/>
            <person name="Bargiela R."/>
            <person name="Golyshina O.V."/>
            <person name="Manteca A."/>
            <person name="Ramos J.L."/>
            <person name="Gallego J.R."/>
            <person name="Llorente I."/>
            <person name="Martins Dos Santos V.A."/>
            <person name="Jensen O.N."/>
            <person name="Pelaez A.I."/>
            <person name="Sanchez J."/>
            <person name="Ferrer M."/>
        </authorList>
    </citation>
    <scope>NUCLEOTIDE SEQUENCE</scope>
</reference>
<feature type="non-terminal residue" evidence="1">
    <location>
        <position position="99"/>
    </location>
</feature>
<dbReference type="SUPFAM" id="SSF52540">
    <property type="entry name" value="P-loop containing nucleoside triphosphate hydrolases"/>
    <property type="match status" value="1"/>
</dbReference>
<dbReference type="AlphaFoldDB" id="T1BUM5"/>
<sequence length="99" mass="10417">TSGDRIRITGNALKKDGITNGMKGAVLDRSDSLKIRMDNGKTFALTPGLRPVELAHGYAQTGHSAQGLGAGTVILDLPSGLPNRKPEIFLHEPDPDEGA</sequence>
<dbReference type="EMBL" id="AUZX01003569">
    <property type="protein sequence ID" value="EQD73547.1"/>
    <property type="molecule type" value="Genomic_DNA"/>
</dbReference>
<dbReference type="InterPro" id="IPR027417">
    <property type="entry name" value="P-loop_NTPase"/>
</dbReference>
<name>T1BUM5_9ZZZZ</name>
<feature type="non-terminal residue" evidence="1">
    <location>
        <position position="1"/>
    </location>
</feature>
<organism evidence="1">
    <name type="scientific">mine drainage metagenome</name>
    <dbReference type="NCBI Taxonomy" id="410659"/>
    <lineage>
        <taxon>unclassified sequences</taxon>
        <taxon>metagenomes</taxon>
        <taxon>ecological metagenomes</taxon>
    </lineage>
</organism>
<evidence type="ECO:0000313" key="1">
    <source>
        <dbReference type="EMBL" id="EQD73547.1"/>
    </source>
</evidence>
<reference evidence="1" key="1">
    <citation type="submission" date="2013-08" db="EMBL/GenBank/DDBJ databases">
        <authorList>
            <person name="Mendez C."/>
            <person name="Richter M."/>
            <person name="Ferrer M."/>
            <person name="Sanchez J."/>
        </authorList>
    </citation>
    <scope>NUCLEOTIDE SEQUENCE</scope>
</reference>
<gene>
    <name evidence="1" type="ORF">B1A_04891</name>
</gene>
<accession>T1BUM5</accession>
<comment type="caution">
    <text evidence="1">The sequence shown here is derived from an EMBL/GenBank/DDBJ whole genome shotgun (WGS) entry which is preliminary data.</text>
</comment>
<proteinExistence type="predicted"/>